<proteinExistence type="predicted"/>
<dbReference type="PANTHER" id="PTHR42941">
    <property type="entry name" value="SLL1037 PROTEIN"/>
    <property type="match status" value="1"/>
</dbReference>
<gene>
    <name evidence="1" type="ORF">ACFQ34_08535</name>
</gene>
<dbReference type="SUPFAM" id="SSF53850">
    <property type="entry name" value="Periplasmic binding protein-like II"/>
    <property type="match status" value="1"/>
</dbReference>
<name>A0ABW3VFB9_9PSEU</name>
<dbReference type="Proteomes" id="UP001597182">
    <property type="component" value="Unassembled WGS sequence"/>
</dbReference>
<evidence type="ECO:0000313" key="2">
    <source>
        <dbReference type="Proteomes" id="UP001597182"/>
    </source>
</evidence>
<evidence type="ECO:0000313" key="1">
    <source>
        <dbReference type="EMBL" id="MFD1233325.1"/>
    </source>
</evidence>
<dbReference type="NCBIfam" id="TIGR02122">
    <property type="entry name" value="TRAP_TAXI"/>
    <property type="match status" value="1"/>
</dbReference>
<dbReference type="PROSITE" id="PS51318">
    <property type="entry name" value="TAT"/>
    <property type="match status" value="1"/>
</dbReference>
<dbReference type="RefSeq" id="WP_013676036.1">
    <property type="nucleotide sequence ID" value="NZ_BAABKS010000001.1"/>
</dbReference>
<keyword evidence="2" id="KW-1185">Reference proteome</keyword>
<reference evidence="2" key="1">
    <citation type="journal article" date="2019" name="Int. J. Syst. Evol. Microbiol.">
        <title>The Global Catalogue of Microorganisms (GCM) 10K type strain sequencing project: providing services to taxonomists for standard genome sequencing and annotation.</title>
        <authorList>
            <consortium name="The Broad Institute Genomics Platform"/>
            <consortium name="The Broad Institute Genome Sequencing Center for Infectious Disease"/>
            <person name="Wu L."/>
            <person name="Ma J."/>
        </authorList>
    </citation>
    <scope>NUCLEOTIDE SEQUENCE [LARGE SCALE GENOMIC DNA]</scope>
    <source>
        <strain evidence="2">CCUG 49018</strain>
    </source>
</reference>
<dbReference type="Pfam" id="PF16868">
    <property type="entry name" value="NMT1_3"/>
    <property type="match status" value="1"/>
</dbReference>
<protein>
    <submittedName>
        <fullName evidence="1">TAXI family TRAP transporter solute-binding subunit</fullName>
    </submittedName>
</protein>
<organism evidence="1 2">
    <name type="scientific">Pseudonocardia benzenivorans</name>
    <dbReference type="NCBI Taxonomy" id="228005"/>
    <lineage>
        <taxon>Bacteria</taxon>
        <taxon>Bacillati</taxon>
        <taxon>Actinomycetota</taxon>
        <taxon>Actinomycetes</taxon>
        <taxon>Pseudonocardiales</taxon>
        <taxon>Pseudonocardiaceae</taxon>
        <taxon>Pseudonocardia</taxon>
    </lineage>
</organism>
<dbReference type="InterPro" id="IPR006311">
    <property type="entry name" value="TAT_signal"/>
</dbReference>
<dbReference type="Gene3D" id="3.40.190.10">
    <property type="entry name" value="Periplasmic binding protein-like II"/>
    <property type="match status" value="2"/>
</dbReference>
<dbReference type="EMBL" id="JBHTMB010000057">
    <property type="protein sequence ID" value="MFD1233325.1"/>
    <property type="molecule type" value="Genomic_DNA"/>
</dbReference>
<sequence length="333" mass="34128">MAHAAGGPTVTRTLGRRGFLRAAAAGGLATAALPLLGACSSSFAGVRLAIATGATQGVYYTLGRVLADVWQEHLRLPARPEVITTAGSVQNLALVASGGADVAFSQVDTGADALPGIPLDDPRSLRALARIYDDATQVVVRADSSYRALADLRGARVSIGAANSGVTPIAQRLLRGAGLDPDRDIRPAALGINDSVAAMQAGTIDAFFWSGGLPTVGVATLAAAVPVRLLDLQDVLPRVRAAYPVYSTGTVPAQTYGIPEPVTTLMVRNVLVVPAAMADDVAGALVDALFAEQPRLSAANAAALTIDARAAIGTQPIPLHPGAERFYRSTKAL</sequence>
<comment type="caution">
    <text evidence="1">The sequence shown here is derived from an EMBL/GenBank/DDBJ whole genome shotgun (WGS) entry which is preliminary data.</text>
</comment>
<dbReference type="PANTHER" id="PTHR42941:SF1">
    <property type="entry name" value="SLL1037 PROTEIN"/>
    <property type="match status" value="1"/>
</dbReference>
<accession>A0ABW3VFB9</accession>
<dbReference type="InterPro" id="IPR011852">
    <property type="entry name" value="TRAP_TAXI"/>
</dbReference>